<evidence type="ECO:0000256" key="4">
    <source>
        <dbReference type="ARBA" id="ARBA00022490"/>
    </source>
</evidence>
<feature type="binding site" evidence="15">
    <location>
        <position position="472"/>
    </location>
    <ligand>
        <name>Mg(2+)</name>
        <dbReference type="ChEBI" id="CHEBI:18420"/>
        <note>shared with alpha subunit</note>
    </ligand>
</feature>
<dbReference type="GO" id="GO:0005524">
    <property type="term" value="F:ATP binding"/>
    <property type="evidence" value="ECO:0007669"/>
    <property type="project" value="UniProtKB-UniRule"/>
</dbReference>
<keyword evidence="4 15" id="KW-0963">Cytoplasm</keyword>
<accession>A0AB73RLV0</accession>
<dbReference type="Pfam" id="PF03484">
    <property type="entry name" value="B5"/>
    <property type="match status" value="1"/>
</dbReference>
<dbReference type="SMART" id="SM00896">
    <property type="entry name" value="FDX-ACB"/>
    <property type="match status" value="1"/>
</dbReference>
<feature type="binding site" evidence="15">
    <location>
        <position position="462"/>
    </location>
    <ligand>
        <name>Mg(2+)</name>
        <dbReference type="ChEBI" id="CHEBI:18420"/>
        <note>shared with alpha subunit</note>
    </ligand>
</feature>
<evidence type="ECO:0000256" key="14">
    <source>
        <dbReference type="ARBA" id="ARBA00049255"/>
    </source>
</evidence>
<dbReference type="GO" id="GO:0140096">
    <property type="term" value="F:catalytic activity, acting on a protein"/>
    <property type="evidence" value="ECO:0007669"/>
    <property type="project" value="UniProtKB-ARBA"/>
</dbReference>
<proteinExistence type="inferred from homology"/>
<dbReference type="InterPro" id="IPR005147">
    <property type="entry name" value="tRNA_synthase_B5-dom"/>
</dbReference>
<dbReference type="InterPro" id="IPR012340">
    <property type="entry name" value="NA-bd_OB-fold"/>
</dbReference>
<dbReference type="InterPro" id="IPR045864">
    <property type="entry name" value="aa-tRNA-synth_II/BPL/LPL"/>
</dbReference>
<evidence type="ECO:0000256" key="1">
    <source>
        <dbReference type="ARBA" id="ARBA00004496"/>
    </source>
</evidence>
<evidence type="ECO:0000259" key="17">
    <source>
        <dbReference type="PROSITE" id="PS50886"/>
    </source>
</evidence>
<dbReference type="SMART" id="SM00874">
    <property type="entry name" value="B5"/>
    <property type="match status" value="1"/>
</dbReference>
<evidence type="ECO:0000256" key="5">
    <source>
        <dbReference type="ARBA" id="ARBA00022555"/>
    </source>
</evidence>
<reference evidence="20" key="1">
    <citation type="submission" date="2017-09" db="EMBL/GenBank/DDBJ databases">
        <title>Large-scale bioinformatics analysis of Bacillus genomes uncovers conserved roles of natural products in bacterial physiology.</title>
        <authorList>
            <consortium name="Agbiome Team Llc"/>
            <person name="Bleich R.M."/>
            <person name="Kirk G.J."/>
            <person name="Santa Maria K.C."/>
            <person name="Allen S.E."/>
            <person name="Farag S."/>
            <person name="Shank E.A."/>
            <person name="Bowers A."/>
        </authorList>
    </citation>
    <scope>NUCLEOTIDE SEQUENCE</scope>
    <source>
        <strain evidence="20">AFS005430</strain>
    </source>
</reference>
<gene>
    <name evidence="15" type="primary">pheT</name>
    <name evidence="20" type="ORF">CN678_27510</name>
</gene>
<feature type="domain" description="B5" evidence="19">
    <location>
        <begin position="409"/>
        <end position="484"/>
    </location>
</feature>
<dbReference type="PROSITE" id="PS50886">
    <property type="entry name" value="TRBD"/>
    <property type="match status" value="1"/>
</dbReference>
<evidence type="ECO:0000256" key="7">
    <source>
        <dbReference type="ARBA" id="ARBA00022723"/>
    </source>
</evidence>
<dbReference type="HAMAP" id="MF_00283">
    <property type="entry name" value="Phe_tRNA_synth_beta1"/>
    <property type="match status" value="1"/>
</dbReference>
<dbReference type="FunFam" id="3.50.40.10:FF:000001">
    <property type="entry name" value="Phenylalanine--tRNA ligase beta subunit"/>
    <property type="match status" value="1"/>
</dbReference>
<sequence>MFVSYRWLQEYVDIKDVTAQELADKITKSGIEVEGVEVLNKGVKGVVVGHVLECEKHPEADKLSKCLIDIGEEEPVQIICGAANIAKGLKVPVAKVGAVLPGNFKIKKAKLRGEASHGMVCALQELGIDGKLVSKEYADGIFIFPSDAEVGADALEILNLHDEVLELGLTPNRADCLNMLGVAYEVAAIYGREVKLPAIDLQETAEKTADYISVSVEAKEENPLYIAKMVKNVKIGPSPMWMQTRLMAAGIRPISNVVDITNYILMEYGQPLHAFDYDKLGSKEIVVRLAKEGEKIETLDDQERTLQDHHLVITNGTKALAVAGVMGGADSEVTNETVNVLIESAYFAGQTVRRTSKDLGLRSESSARFEKGIDPTRTFEAIQHAAALMAKYAGGKALEGVVEADNLQVQERTVSVTAEKVNRVLGTNISASEMGTMFTNLKFPFTEVEGTFHVNVPARRPDITISEDLVEEVGRLYGYDHIPVTLPSGTMTRGKLTSAQTKRRKVRRFLEGAGLYEAITYSLTSADKAKQYMVEPNEKAPVALALPMSEERSQLRLSLVPQLLEAVSYNVARKNDSVALYEVGSIFLPTEEGELPKEEQHLAGVMTGLALHHAWQGEKKVVDFFVMKGVLEGLFDVLGVANQIAYAPAKREGMHPGRTADIVLDGEVIGFIGQLHPEAEKQLDVKNTFVFELSLVKVFGADVEETYYAAIPRFPSMTRDMAVVVTKETKAGEMKQVIAEAGGELLKDVTLFDLYEGEKMEEGKKSLAFSMTYFDAERTLTDEEVTEAHNRVLTTVEEKFGAELRK</sequence>
<dbReference type="InterPro" id="IPR005121">
    <property type="entry name" value="Fdx_antiC-bd"/>
</dbReference>
<keyword evidence="13 15" id="KW-0030">Aminoacyl-tRNA synthetase</keyword>
<comment type="catalytic activity">
    <reaction evidence="14 15">
        <text>tRNA(Phe) + L-phenylalanine + ATP = L-phenylalanyl-tRNA(Phe) + AMP + diphosphate + H(+)</text>
        <dbReference type="Rhea" id="RHEA:19413"/>
        <dbReference type="Rhea" id="RHEA-COMP:9668"/>
        <dbReference type="Rhea" id="RHEA-COMP:9699"/>
        <dbReference type="ChEBI" id="CHEBI:15378"/>
        <dbReference type="ChEBI" id="CHEBI:30616"/>
        <dbReference type="ChEBI" id="CHEBI:33019"/>
        <dbReference type="ChEBI" id="CHEBI:58095"/>
        <dbReference type="ChEBI" id="CHEBI:78442"/>
        <dbReference type="ChEBI" id="CHEBI:78531"/>
        <dbReference type="ChEBI" id="CHEBI:456215"/>
        <dbReference type="EC" id="6.1.1.20"/>
    </reaction>
</comment>
<dbReference type="PROSITE" id="PS51447">
    <property type="entry name" value="FDX_ACB"/>
    <property type="match status" value="1"/>
</dbReference>
<feature type="binding site" evidence="15">
    <location>
        <position position="471"/>
    </location>
    <ligand>
        <name>Mg(2+)</name>
        <dbReference type="ChEBI" id="CHEBI:18420"/>
        <note>shared with alpha subunit</note>
    </ligand>
</feature>
<evidence type="ECO:0000313" key="20">
    <source>
        <dbReference type="EMBL" id="PEI82547.1"/>
    </source>
</evidence>
<comment type="subcellular location">
    <subcellularLocation>
        <location evidence="1 15">Cytoplasm</location>
    </subcellularLocation>
</comment>
<dbReference type="SUPFAM" id="SSF56037">
    <property type="entry name" value="PheT/TilS domain"/>
    <property type="match status" value="1"/>
</dbReference>
<dbReference type="FunFam" id="2.40.50.140:FF:000045">
    <property type="entry name" value="Phenylalanine--tRNA ligase beta subunit"/>
    <property type="match status" value="1"/>
</dbReference>
<evidence type="ECO:0000256" key="6">
    <source>
        <dbReference type="ARBA" id="ARBA00022598"/>
    </source>
</evidence>
<dbReference type="RefSeq" id="WP_098165048.1">
    <property type="nucleotide sequence ID" value="NZ_NUEH01000073.1"/>
</dbReference>
<dbReference type="InterPro" id="IPR033714">
    <property type="entry name" value="tRNA_bind_bactPheRS"/>
</dbReference>
<dbReference type="NCBIfam" id="NF045760">
    <property type="entry name" value="YtpR"/>
    <property type="match status" value="1"/>
</dbReference>
<dbReference type="Pfam" id="PF17759">
    <property type="entry name" value="tRNA_synthFbeta"/>
    <property type="match status" value="1"/>
</dbReference>
<dbReference type="GO" id="GO:0000049">
    <property type="term" value="F:tRNA binding"/>
    <property type="evidence" value="ECO:0007669"/>
    <property type="project" value="UniProtKB-UniRule"/>
</dbReference>
<dbReference type="Gene3D" id="3.30.70.380">
    <property type="entry name" value="Ferrodoxin-fold anticodon-binding domain"/>
    <property type="match status" value="1"/>
</dbReference>
<dbReference type="InterPro" id="IPR009061">
    <property type="entry name" value="DNA-bd_dom_put_sf"/>
</dbReference>
<evidence type="ECO:0000259" key="19">
    <source>
        <dbReference type="PROSITE" id="PS51483"/>
    </source>
</evidence>
<dbReference type="SUPFAM" id="SSF50249">
    <property type="entry name" value="Nucleic acid-binding proteins"/>
    <property type="match status" value="1"/>
</dbReference>
<keyword evidence="6 15" id="KW-0436">Ligase</keyword>
<dbReference type="GO" id="GO:0016740">
    <property type="term" value="F:transferase activity"/>
    <property type="evidence" value="ECO:0007669"/>
    <property type="project" value="UniProtKB-ARBA"/>
</dbReference>
<dbReference type="SUPFAM" id="SSF54991">
    <property type="entry name" value="Anticodon-binding domain of PheRS"/>
    <property type="match status" value="1"/>
</dbReference>
<protein>
    <recommendedName>
        <fullName evidence="15">Phenylalanine--tRNA ligase beta subunit</fullName>
        <ecNumber evidence="15">6.1.1.20</ecNumber>
    </recommendedName>
    <alternativeName>
        <fullName evidence="15">Phenylalanyl-tRNA synthetase beta subunit</fullName>
        <shortName evidence="15">PheRS</shortName>
    </alternativeName>
</protein>
<dbReference type="PANTHER" id="PTHR10947:SF0">
    <property type="entry name" value="PHENYLALANINE--TRNA LIGASE BETA SUBUNIT"/>
    <property type="match status" value="1"/>
</dbReference>
<dbReference type="FunFam" id="3.30.56.10:FF:000002">
    <property type="entry name" value="Phenylalanine--tRNA ligase beta subunit"/>
    <property type="match status" value="1"/>
</dbReference>
<dbReference type="CDD" id="cd02796">
    <property type="entry name" value="tRNA_bind_bactPheRS"/>
    <property type="match status" value="1"/>
</dbReference>
<evidence type="ECO:0000259" key="18">
    <source>
        <dbReference type="PROSITE" id="PS51447"/>
    </source>
</evidence>
<keyword evidence="7 15" id="KW-0479">Metal-binding</keyword>
<evidence type="ECO:0000256" key="9">
    <source>
        <dbReference type="ARBA" id="ARBA00022840"/>
    </source>
</evidence>
<dbReference type="GO" id="GO:0004826">
    <property type="term" value="F:phenylalanine-tRNA ligase activity"/>
    <property type="evidence" value="ECO:0007669"/>
    <property type="project" value="UniProtKB-UniRule"/>
</dbReference>
<dbReference type="PANTHER" id="PTHR10947">
    <property type="entry name" value="PHENYLALANYL-TRNA SYNTHETASE BETA CHAIN AND LEUCINE-RICH REPEAT-CONTAINING PROTEIN 47"/>
    <property type="match status" value="1"/>
</dbReference>
<dbReference type="NCBIfam" id="TIGR00472">
    <property type="entry name" value="pheT_bact"/>
    <property type="match status" value="1"/>
</dbReference>
<dbReference type="EMBL" id="NUEH01000073">
    <property type="protein sequence ID" value="PEI82547.1"/>
    <property type="molecule type" value="Genomic_DNA"/>
</dbReference>
<dbReference type="Gene3D" id="3.50.40.10">
    <property type="entry name" value="Phenylalanyl-trna Synthetase, Chain B, domain 3"/>
    <property type="match status" value="1"/>
</dbReference>
<comment type="caution">
    <text evidence="20">The sequence shown here is derived from an EMBL/GenBank/DDBJ whole genome shotgun (WGS) entry which is preliminary data.</text>
</comment>
<dbReference type="CDD" id="cd00769">
    <property type="entry name" value="PheRS_beta_core"/>
    <property type="match status" value="1"/>
</dbReference>
<dbReference type="EC" id="6.1.1.20" evidence="15"/>
<evidence type="ECO:0000256" key="8">
    <source>
        <dbReference type="ARBA" id="ARBA00022741"/>
    </source>
</evidence>
<dbReference type="AlphaFoldDB" id="A0AB73RLV0"/>
<evidence type="ECO:0000256" key="15">
    <source>
        <dbReference type="HAMAP-Rule" id="MF_00283"/>
    </source>
</evidence>
<comment type="similarity">
    <text evidence="2 15">Belongs to the phenylalanyl-tRNA synthetase beta subunit family. Type 1 subfamily.</text>
</comment>
<comment type="cofactor">
    <cofactor evidence="15">
        <name>Mg(2+)</name>
        <dbReference type="ChEBI" id="CHEBI:18420"/>
    </cofactor>
    <text evidence="15">Binds 2 magnesium ions per tetramer.</text>
</comment>
<keyword evidence="5 16" id="KW-0820">tRNA-binding</keyword>
<dbReference type="GO" id="GO:0009328">
    <property type="term" value="C:phenylalanine-tRNA ligase complex"/>
    <property type="evidence" value="ECO:0007669"/>
    <property type="project" value="TreeGrafter"/>
</dbReference>
<comment type="subunit">
    <text evidence="3 15">Tetramer of two alpha and two beta subunits.</text>
</comment>
<keyword evidence="12 15" id="KW-0648">Protein biosynthesis</keyword>
<dbReference type="InterPro" id="IPR004532">
    <property type="entry name" value="Phe-tRNA-ligase_IIc_bsu_bact"/>
</dbReference>
<keyword evidence="10 15" id="KW-0460">Magnesium</keyword>
<dbReference type="Pfam" id="PF03147">
    <property type="entry name" value="FDX-ACB"/>
    <property type="match status" value="1"/>
</dbReference>
<evidence type="ECO:0000256" key="2">
    <source>
        <dbReference type="ARBA" id="ARBA00008653"/>
    </source>
</evidence>
<dbReference type="Pfam" id="PF01588">
    <property type="entry name" value="tRNA_bind"/>
    <property type="match status" value="1"/>
</dbReference>
<feature type="domain" description="TRNA-binding" evidence="17">
    <location>
        <begin position="40"/>
        <end position="155"/>
    </location>
</feature>
<evidence type="ECO:0000256" key="11">
    <source>
        <dbReference type="ARBA" id="ARBA00022884"/>
    </source>
</evidence>
<keyword evidence="8 15" id="KW-0547">Nucleotide-binding</keyword>
<organism evidence="20">
    <name type="scientific">Bacillus toyonensis</name>
    <dbReference type="NCBI Taxonomy" id="155322"/>
    <lineage>
        <taxon>Bacteria</taxon>
        <taxon>Bacillati</taxon>
        <taxon>Bacillota</taxon>
        <taxon>Bacilli</taxon>
        <taxon>Bacillales</taxon>
        <taxon>Bacillaceae</taxon>
        <taxon>Bacillus</taxon>
        <taxon>Bacillus cereus group</taxon>
    </lineage>
</organism>
<dbReference type="Proteomes" id="UP000220969">
    <property type="component" value="Unassembled WGS sequence"/>
</dbReference>
<dbReference type="InterPro" id="IPR041616">
    <property type="entry name" value="PheRS_beta_core"/>
</dbReference>
<dbReference type="FunFam" id="3.30.70.380:FF:000001">
    <property type="entry name" value="Phenylalanine--tRNA ligase beta subunit"/>
    <property type="match status" value="1"/>
</dbReference>
<evidence type="ECO:0000256" key="13">
    <source>
        <dbReference type="ARBA" id="ARBA00023146"/>
    </source>
</evidence>
<dbReference type="FunFam" id="3.30.930.10:FF:000022">
    <property type="entry name" value="Phenylalanine--tRNA ligase beta subunit"/>
    <property type="match status" value="1"/>
</dbReference>
<dbReference type="InterPro" id="IPR036690">
    <property type="entry name" value="Fdx_antiC-bd_sf"/>
</dbReference>
<keyword evidence="11 16" id="KW-0694">RNA-binding</keyword>
<name>A0AB73RLV0_9BACI</name>
<feature type="domain" description="FDX-ACB" evidence="18">
    <location>
        <begin position="712"/>
        <end position="805"/>
    </location>
</feature>
<evidence type="ECO:0000256" key="12">
    <source>
        <dbReference type="ARBA" id="ARBA00022917"/>
    </source>
</evidence>
<dbReference type="SUPFAM" id="SSF55681">
    <property type="entry name" value="Class II aaRS and biotin synthetases"/>
    <property type="match status" value="1"/>
</dbReference>
<dbReference type="Pfam" id="PF03483">
    <property type="entry name" value="B3_4"/>
    <property type="match status" value="1"/>
</dbReference>
<dbReference type="Gene3D" id="3.30.930.10">
    <property type="entry name" value="Bira Bifunctional Protein, Domain 2"/>
    <property type="match status" value="1"/>
</dbReference>
<dbReference type="Gene3D" id="2.40.50.140">
    <property type="entry name" value="Nucleic acid-binding proteins"/>
    <property type="match status" value="1"/>
</dbReference>
<dbReference type="InterPro" id="IPR005146">
    <property type="entry name" value="B3/B4_tRNA-bd"/>
</dbReference>
<evidence type="ECO:0000256" key="10">
    <source>
        <dbReference type="ARBA" id="ARBA00022842"/>
    </source>
</evidence>
<dbReference type="PROSITE" id="PS51483">
    <property type="entry name" value="B5"/>
    <property type="match status" value="1"/>
</dbReference>
<evidence type="ECO:0000256" key="3">
    <source>
        <dbReference type="ARBA" id="ARBA00011209"/>
    </source>
</evidence>
<feature type="binding site" evidence="15">
    <location>
        <position position="468"/>
    </location>
    <ligand>
        <name>Mg(2+)</name>
        <dbReference type="ChEBI" id="CHEBI:18420"/>
        <note>shared with alpha subunit</note>
    </ligand>
</feature>
<dbReference type="InterPro" id="IPR045060">
    <property type="entry name" value="Phe-tRNA-ligase_IIc_bsu"/>
</dbReference>
<evidence type="ECO:0000256" key="16">
    <source>
        <dbReference type="PROSITE-ProRule" id="PRU00209"/>
    </source>
</evidence>
<dbReference type="SMART" id="SM00873">
    <property type="entry name" value="B3_4"/>
    <property type="match status" value="1"/>
</dbReference>
<dbReference type="Gene3D" id="3.30.56.10">
    <property type="match status" value="2"/>
</dbReference>
<dbReference type="GO" id="GO:0000287">
    <property type="term" value="F:magnesium ion binding"/>
    <property type="evidence" value="ECO:0007669"/>
    <property type="project" value="UniProtKB-UniRule"/>
</dbReference>
<dbReference type="InterPro" id="IPR002547">
    <property type="entry name" value="tRNA-bd_dom"/>
</dbReference>
<dbReference type="InterPro" id="IPR020825">
    <property type="entry name" value="Phe-tRNA_synthase-like_B3/B4"/>
</dbReference>
<dbReference type="SUPFAM" id="SSF46955">
    <property type="entry name" value="Putative DNA-binding domain"/>
    <property type="match status" value="1"/>
</dbReference>
<keyword evidence="9 15" id="KW-0067">ATP-binding</keyword>
<dbReference type="GO" id="GO:0006432">
    <property type="term" value="P:phenylalanyl-tRNA aminoacylation"/>
    <property type="evidence" value="ECO:0007669"/>
    <property type="project" value="UniProtKB-UniRule"/>
</dbReference>